<dbReference type="GO" id="GO:0005506">
    <property type="term" value="F:iron ion binding"/>
    <property type="evidence" value="ECO:0007669"/>
    <property type="project" value="InterPro"/>
</dbReference>
<evidence type="ECO:0000313" key="2">
    <source>
        <dbReference type="EMBL" id="CAF4290136.1"/>
    </source>
</evidence>
<name>A0A8S2FLK1_9BILA</name>
<protein>
    <recommendedName>
        <fullName evidence="4">Intradiol ring-cleavage dioxygenases domain-containing protein</fullName>
    </recommendedName>
</protein>
<evidence type="ECO:0000313" key="1">
    <source>
        <dbReference type="EMBL" id="CAF1501699.1"/>
    </source>
</evidence>
<dbReference type="SUPFAM" id="SSF49482">
    <property type="entry name" value="Aromatic compound dioxygenase"/>
    <property type="match status" value="1"/>
</dbReference>
<dbReference type="PANTHER" id="PTHR34315">
    <property type="match status" value="1"/>
</dbReference>
<dbReference type="InterPro" id="IPR015889">
    <property type="entry name" value="Intradiol_dOase_core"/>
</dbReference>
<dbReference type="GO" id="GO:0016702">
    <property type="term" value="F:oxidoreductase activity, acting on single donors with incorporation of molecular oxygen, incorporation of two atoms of oxygen"/>
    <property type="evidence" value="ECO:0007669"/>
    <property type="project" value="InterPro"/>
</dbReference>
<dbReference type="EMBL" id="CAJNOK010034184">
    <property type="protein sequence ID" value="CAF1501699.1"/>
    <property type="molecule type" value="Genomic_DNA"/>
</dbReference>
<dbReference type="Proteomes" id="UP000682733">
    <property type="component" value="Unassembled WGS sequence"/>
</dbReference>
<dbReference type="Proteomes" id="UP000677228">
    <property type="component" value="Unassembled WGS sequence"/>
</dbReference>
<sequence>MTMSISCTYNGAYSARLSRCKRSVCVLTSEQEEGPFYWTTTTKRQNITENKKGVPLRLVITIIDTNNCSAIKNADVELWLCDAGGLYSHYLSGSRDKTDSSTFLRGYQLTGPSGKVKFDLIFPGWYSGRAMHIHLKVHFGGTSTTRYTGGHVAHTGQIFFPDQISHTIANTSPYKSNTVARTLNANDRVYTNQKGSTSKAVVTYVKGSSLSYGLKATITLGVNSLATPSAVGKKKR</sequence>
<dbReference type="EMBL" id="CAJOBA010056201">
    <property type="protein sequence ID" value="CAF4290136.1"/>
    <property type="molecule type" value="Genomic_DNA"/>
</dbReference>
<proteinExistence type="predicted"/>
<dbReference type="PANTHER" id="PTHR34315:SF1">
    <property type="entry name" value="INTRADIOL RING-CLEAVAGE DIOXYGENASES DOMAIN-CONTAINING PROTEIN-RELATED"/>
    <property type="match status" value="1"/>
</dbReference>
<evidence type="ECO:0000313" key="3">
    <source>
        <dbReference type="Proteomes" id="UP000677228"/>
    </source>
</evidence>
<organism evidence="1 3">
    <name type="scientific">Didymodactylos carnosus</name>
    <dbReference type="NCBI Taxonomy" id="1234261"/>
    <lineage>
        <taxon>Eukaryota</taxon>
        <taxon>Metazoa</taxon>
        <taxon>Spiralia</taxon>
        <taxon>Gnathifera</taxon>
        <taxon>Rotifera</taxon>
        <taxon>Eurotatoria</taxon>
        <taxon>Bdelloidea</taxon>
        <taxon>Philodinida</taxon>
        <taxon>Philodinidae</taxon>
        <taxon>Didymodactylos</taxon>
    </lineage>
</organism>
<evidence type="ECO:0008006" key="4">
    <source>
        <dbReference type="Google" id="ProtNLM"/>
    </source>
</evidence>
<comment type="caution">
    <text evidence="1">The sequence shown here is derived from an EMBL/GenBank/DDBJ whole genome shotgun (WGS) entry which is preliminary data.</text>
</comment>
<dbReference type="CDD" id="cd03457">
    <property type="entry name" value="intradiol_dioxygenase_like"/>
    <property type="match status" value="1"/>
</dbReference>
<dbReference type="Gene3D" id="2.60.130.10">
    <property type="entry name" value="Aromatic compound dioxygenase"/>
    <property type="match status" value="1"/>
</dbReference>
<reference evidence="1" key="1">
    <citation type="submission" date="2021-02" db="EMBL/GenBank/DDBJ databases">
        <authorList>
            <person name="Nowell W R."/>
        </authorList>
    </citation>
    <scope>NUCLEOTIDE SEQUENCE</scope>
</reference>
<gene>
    <name evidence="1" type="ORF">OVA965_LOCUS36968</name>
    <name evidence="2" type="ORF">TMI583_LOCUS38008</name>
</gene>
<dbReference type="AlphaFoldDB" id="A0A8S2FLK1"/>
<accession>A0A8S2FLK1</accession>